<organism evidence="1">
    <name type="scientific">Bartonella schoenbuchensis (strain DSM 13525 / NCTC 13165 / R1)</name>
    <dbReference type="NCBI Taxonomy" id="687861"/>
    <lineage>
        <taxon>Bacteria</taxon>
        <taxon>Pseudomonadati</taxon>
        <taxon>Pseudomonadota</taxon>
        <taxon>Alphaproteobacteria</taxon>
        <taxon>Hyphomicrobiales</taxon>
        <taxon>Bartonellaceae</taxon>
        <taxon>Bartonella</taxon>
    </lineage>
</organism>
<sequence length="41" mass="4672">MASLYIKSANHKKPTIESTKNYKKQKIVSAKLNKIKAIKIL</sequence>
<name>E6YZ57_BARSR</name>
<dbReference type="AlphaFoldDB" id="E6YZ57"/>
<evidence type="ECO:0000313" key="1">
    <source>
        <dbReference type="EMBL" id="CBI82145.1"/>
    </source>
</evidence>
<accession>E6YZ57</accession>
<gene>
    <name evidence="1" type="ORF">B11C_30001</name>
</gene>
<reference evidence="1" key="1">
    <citation type="journal article" date="2011" name="PLoS Genet.">
        <title>Parallel evolution of a type IV secretion system in radiating lineages of the host-restricted bacterial pathogen Bartonella.</title>
        <authorList>
            <person name="Engel P."/>
            <person name="Salzburger W."/>
            <person name="Liesch M."/>
            <person name="Chang C.C."/>
            <person name="Maruyama S."/>
            <person name="Lanz C."/>
            <person name="Calteau A."/>
            <person name="Lajus A."/>
            <person name="Medigue C."/>
            <person name="Schuster S.C."/>
            <person name="Dehio C."/>
        </authorList>
    </citation>
    <scope>NUCLEOTIDE SEQUENCE</scope>
    <source>
        <strain evidence="1">R1</strain>
    </source>
</reference>
<dbReference type="EMBL" id="FN645508">
    <property type="protein sequence ID" value="CBI82145.1"/>
    <property type="molecule type" value="Genomic_DNA"/>
</dbReference>
<proteinExistence type="predicted"/>
<protein>
    <submittedName>
        <fullName evidence="1">Uncharacterized protein</fullName>
    </submittedName>
</protein>